<keyword evidence="1" id="KW-0560">Oxidoreductase</keyword>
<evidence type="ECO:0000313" key="2">
    <source>
        <dbReference type="Proteomes" id="UP000814033"/>
    </source>
</evidence>
<evidence type="ECO:0000313" key="1">
    <source>
        <dbReference type="EMBL" id="KAI0048042.1"/>
    </source>
</evidence>
<dbReference type="Proteomes" id="UP000814033">
    <property type="component" value="Unassembled WGS sequence"/>
</dbReference>
<keyword evidence="1" id="KW-0503">Monooxygenase</keyword>
<accession>A0ACB8RW55</accession>
<protein>
    <submittedName>
        <fullName evidence="1">P450 monooxygenase</fullName>
    </submittedName>
</protein>
<sequence>MDSQLTLPSLPSPTQAATLALSAFVVYKIWLVIYNLYFHPLAHFPGPRVAAATELWLPYRELYKGESLSDLRVRVHQQYGDIVRIGPNELHFARPTAYNEIYNMKHRWAKDYRLYRAFNLDSSSFSTTDIVASKRRRHVLSTLFSRQAISNMQGLVRDRITDMCDVLKRRDNAGKSSDLFFGFRGFTTDTITSFCFAKNFHATNAPEFEAPLIVALEQCLPSITLCKYFGSMLWVMNSIPEAIISKLSAPMAAVLLLKKTLLEQIKAVLRDPSVLENAPHPIIYHALLSPEINKGHALPSELGLLHEAQVLFSAGSDTVGTALMVAAFHLLHQPEQQRRLEEELRAAWPVLEEQPRFEALEKLPYLTAVVKETLRVSPGTPAGLPRVVPAAGAMLSGAFIPGGTIVSQSPLFVHNSEQIFPNAHVFDPERWMQPNSSQLETHLVAFSKGPRSCLGINLAYCELYLCLATVFRQFDVRLDTTKAAELSWTEHFLPHFHGEHLRAFCTPRSE</sequence>
<dbReference type="EMBL" id="MU275893">
    <property type="protein sequence ID" value="KAI0048042.1"/>
    <property type="molecule type" value="Genomic_DNA"/>
</dbReference>
<proteinExistence type="predicted"/>
<organism evidence="1 2">
    <name type="scientific">Auriscalpium vulgare</name>
    <dbReference type="NCBI Taxonomy" id="40419"/>
    <lineage>
        <taxon>Eukaryota</taxon>
        <taxon>Fungi</taxon>
        <taxon>Dikarya</taxon>
        <taxon>Basidiomycota</taxon>
        <taxon>Agaricomycotina</taxon>
        <taxon>Agaricomycetes</taxon>
        <taxon>Russulales</taxon>
        <taxon>Auriscalpiaceae</taxon>
        <taxon>Auriscalpium</taxon>
    </lineage>
</organism>
<keyword evidence="2" id="KW-1185">Reference proteome</keyword>
<gene>
    <name evidence="1" type="ORF">FA95DRAFT_1605578</name>
</gene>
<comment type="caution">
    <text evidence="1">The sequence shown here is derived from an EMBL/GenBank/DDBJ whole genome shotgun (WGS) entry which is preliminary data.</text>
</comment>
<name>A0ACB8RW55_9AGAM</name>
<reference evidence="1" key="1">
    <citation type="submission" date="2021-02" db="EMBL/GenBank/DDBJ databases">
        <authorList>
            <consortium name="DOE Joint Genome Institute"/>
            <person name="Ahrendt S."/>
            <person name="Looney B.P."/>
            <person name="Miyauchi S."/>
            <person name="Morin E."/>
            <person name="Drula E."/>
            <person name="Courty P.E."/>
            <person name="Chicoki N."/>
            <person name="Fauchery L."/>
            <person name="Kohler A."/>
            <person name="Kuo A."/>
            <person name="Labutti K."/>
            <person name="Pangilinan J."/>
            <person name="Lipzen A."/>
            <person name="Riley R."/>
            <person name="Andreopoulos W."/>
            <person name="He G."/>
            <person name="Johnson J."/>
            <person name="Barry K.W."/>
            <person name="Grigoriev I.V."/>
            <person name="Nagy L."/>
            <person name="Hibbett D."/>
            <person name="Henrissat B."/>
            <person name="Matheny P.B."/>
            <person name="Labbe J."/>
            <person name="Martin F."/>
        </authorList>
    </citation>
    <scope>NUCLEOTIDE SEQUENCE</scope>
    <source>
        <strain evidence="1">FP105234-sp</strain>
    </source>
</reference>
<reference evidence="1" key="2">
    <citation type="journal article" date="2022" name="New Phytol.">
        <title>Evolutionary transition to the ectomycorrhizal habit in the genomes of a hyperdiverse lineage of mushroom-forming fungi.</title>
        <authorList>
            <person name="Looney B."/>
            <person name="Miyauchi S."/>
            <person name="Morin E."/>
            <person name="Drula E."/>
            <person name="Courty P.E."/>
            <person name="Kohler A."/>
            <person name="Kuo A."/>
            <person name="LaButti K."/>
            <person name="Pangilinan J."/>
            <person name="Lipzen A."/>
            <person name="Riley R."/>
            <person name="Andreopoulos W."/>
            <person name="He G."/>
            <person name="Johnson J."/>
            <person name="Nolan M."/>
            <person name="Tritt A."/>
            <person name="Barry K.W."/>
            <person name="Grigoriev I.V."/>
            <person name="Nagy L.G."/>
            <person name="Hibbett D."/>
            <person name="Henrissat B."/>
            <person name="Matheny P.B."/>
            <person name="Labbe J."/>
            <person name="Martin F.M."/>
        </authorList>
    </citation>
    <scope>NUCLEOTIDE SEQUENCE</scope>
    <source>
        <strain evidence="1">FP105234-sp</strain>
    </source>
</reference>